<dbReference type="VEuPathDB" id="FungiDB:FUN_016098"/>
<evidence type="ECO:0008006" key="3">
    <source>
        <dbReference type="Google" id="ProtNLM"/>
    </source>
</evidence>
<organism evidence="1 2">
    <name type="scientific">Rhizophagus irregularis</name>
    <dbReference type="NCBI Taxonomy" id="588596"/>
    <lineage>
        <taxon>Eukaryota</taxon>
        <taxon>Fungi</taxon>
        <taxon>Fungi incertae sedis</taxon>
        <taxon>Mucoromycota</taxon>
        <taxon>Glomeromycotina</taxon>
        <taxon>Glomeromycetes</taxon>
        <taxon>Glomerales</taxon>
        <taxon>Glomeraceae</taxon>
        <taxon>Rhizophagus</taxon>
    </lineage>
</organism>
<dbReference type="VEuPathDB" id="FungiDB:RhiirFUN_009701"/>
<sequence>MSGVLINGKILKLEYRMLAVPHLKVKIKAHGDNENNKTVDKLAKLGINKETLMVEDALLLYNGTICWRDEFMLLNRSLIYQQPELLELIDWKMSLKLNCINQYDTLFEDHYLQSFRIKICCNELPTCANLKKRKTELYDDRWKCNFCGIEEETYDHLWQCYKIKDIV</sequence>
<dbReference type="VEuPathDB" id="FungiDB:RhiirA1_478525"/>
<reference evidence="1 2" key="2">
    <citation type="submission" date="2017-09" db="EMBL/GenBank/DDBJ databases">
        <title>Extensive intraspecific genome diversity in a model arbuscular mycorrhizal fungus.</title>
        <authorList>
            <person name="Chen E.C."/>
            <person name="Morin E."/>
            <person name="Beaudet D."/>
            <person name="Noel J."/>
            <person name="Ndikumana S."/>
            <person name="Charron P."/>
            <person name="St-Onge C."/>
            <person name="Giorgi J."/>
            <person name="Grigoriev I.V."/>
            <person name="Roux C."/>
            <person name="Martin F.M."/>
            <person name="Corradi N."/>
        </authorList>
    </citation>
    <scope>NUCLEOTIDE SEQUENCE [LARGE SCALE GENOMIC DNA]</scope>
    <source>
        <strain evidence="1 2">A5</strain>
    </source>
</reference>
<comment type="caution">
    <text evidence="1">The sequence shown here is derived from an EMBL/GenBank/DDBJ whole genome shotgun (WGS) entry which is preliminary data.</text>
</comment>
<accession>A0A2N0NPW0</accession>
<dbReference type="AlphaFoldDB" id="A0A2N0NPW0"/>
<evidence type="ECO:0000313" key="2">
    <source>
        <dbReference type="Proteomes" id="UP000232722"/>
    </source>
</evidence>
<proteinExistence type="predicted"/>
<protein>
    <recommendedName>
        <fullName evidence="3">RNase H type-1 domain-containing protein</fullName>
    </recommendedName>
</protein>
<gene>
    <name evidence="1" type="ORF">RhiirA5_434540</name>
</gene>
<evidence type="ECO:0000313" key="1">
    <source>
        <dbReference type="EMBL" id="PKB96614.1"/>
    </source>
</evidence>
<reference evidence="1 2" key="1">
    <citation type="submission" date="2016-04" db="EMBL/GenBank/DDBJ databases">
        <title>Genome analyses suggest a sexual origin of heterokaryosis in a supposedly ancient asexual fungus.</title>
        <authorList>
            <person name="Ropars J."/>
            <person name="Sedzielewska K."/>
            <person name="Noel J."/>
            <person name="Charron P."/>
            <person name="Farinelli L."/>
            <person name="Marton T."/>
            <person name="Kruger M."/>
            <person name="Pelin A."/>
            <person name="Brachmann A."/>
            <person name="Corradi N."/>
        </authorList>
    </citation>
    <scope>NUCLEOTIDE SEQUENCE [LARGE SCALE GENOMIC DNA]</scope>
    <source>
        <strain evidence="1 2">A5</strain>
    </source>
</reference>
<dbReference type="EMBL" id="LLXJ01003764">
    <property type="protein sequence ID" value="PKB96614.1"/>
    <property type="molecule type" value="Genomic_DNA"/>
</dbReference>
<name>A0A2N0NPW0_9GLOM</name>
<dbReference type="Proteomes" id="UP000232722">
    <property type="component" value="Unassembled WGS sequence"/>
</dbReference>